<sequence length="59" mass="6570">MAIRESEKMIVLLNQMGCIVPVSFTGGEKYAEELLRSFWYDEKFKGGVTILSALASVLV</sequence>
<dbReference type="EMBL" id="JABFCT010000005">
    <property type="protein sequence ID" value="KAF5875667.1"/>
    <property type="molecule type" value="Genomic_DNA"/>
</dbReference>
<accession>A0A8H6AY52</accession>
<proteinExistence type="predicted"/>
<comment type="caution">
    <text evidence="1">The sequence shown here is derived from an EMBL/GenBank/DDBJ whole genome shotgun (WGS) entry which is preliminary data.</text>
</comment>
<evidence type="ECO:0000313" key="1">
    <source>
        <dbReference type="EMBL" id="KAF5875667.1"/>
    </source>
</evidence>
<organism evidence="1 2">
    <name type="scientific">Botrytis fragariae</name>
    <dbReference type="NCBI Taxonomy" id="1964551"/>
    <lineage>
        <taxon>Eukaryota</taxon>
        <taxon>Fungi</taxon>
        <taxon>Dikarya</taxon>
        <taxon>Ascomycota</taxon>
        <taxon>Pezizomycotina</taxon>
        <taxon>Leotiomycetes</taxon>
        <taxon>Helotiales</taxon>
        <taxon>Sclerotiniaceae</taxon>
        <taxon>Botrytis</taxon>
    </lineage>
</organism>
<protein>
    <submittedName>
        <fullName evidence="1">Uncharacterized protein</fullName>
    </submittedName>
</protein>
<evidence type="ECO:0000313" key="2">
    <source>
        <dbReference type="Proteomes" id="UP000531561"/>
    </source>
</evidence>
<dbReference type="AlphaFoldDB" id="A0A8H6AY52"/>
<reference evidence="1 2" key="1">
    <citation type="journal article" date="2020" name="Phytopathology">
        <title>A high-quality genome resource of Botrytis fragariae, a new and rapidly spreading fungal pathogen causing strawberry gray mold in the U.S.A.</title>
        <authorList>
            <person name="Wu Y."/>
            <person name="Saski C.A."/>
            <person name="Schnabel G."/>
            <person name="Xiao S."/>
            <person name="Hu M."/>
        </authorList>
    </citation>
    <scope>NUCLEOTIDE SEQUENCE [LARGE SCALE GENOMIC DNA]</scope>
    <source>
        <strain evidence="1 2">BVB16</strain>
    </source>
</reference>
<gene>
    <name evidence="1" type="ORF">Bfra_011429</name>
</gene>
<name>A0A8H6AY52_9HELO</name>
<keyword evidence="2" id="KW-1185">Reference proteome</keyword>
<dbReference type="GeneID" id="59265448"/>
<dbReference type="Proteomes" id="UP000531561">
    <property type="component" value="Unassembled WGS sequence"/>
</dbReference>
<dbReference type="RefSeq" id="XP_037194613.1">
    <property type="nucleotide sequence ID" value="XM_037341756.1"/>
</dbReference>